<evidence type="ECO:0000256" key="2">
    <source>
        <dbReference type="ARBA" id="ARBA00022525"/>
    </source>
</evidence>
<dbReference type="EMBL" id="ABJB010723036">
    <property type="status" value="NOT_ANNOTATED_CDS"/>
    <property type="molecule type" value="Genomic_DNA"/>
</dbReference>
<comment type="subcellular location">
    <subcellularLocation>
        <location evidence="1">Secreted</location>
    </subcellularLocation>
</comment>
<keyword evidence="2" id="KW-0964">Secreted</keyword>
<dbReference type="Proteomes" id="UP000001555">
    <property type="component" value="Unassembled WGS sequence"/>
</dbReference>
<feature type="region of interest" description="Disordered" evidence="4">
    <location>
        <begin position="682"/>
        <end position="714"/>
    </location>
</feature>
<dbReference type="EMBL" id="ABJB010522341">
    <property type="status" value="NOT_ANNOTATED_CDS"/>
    <property type="molecule type" value="Genomic_DNA"/>
</dbReference>
<evidence type="ECO:0000313" key="8">
    <source>
        <dbReference type="Proteomes" id="UP000001555"/>
    </source>
</evidence>
<sequence length="1353" mass="147007">MAPDLTKPSVNVEAKPQVLDPDTNPLGNYKEKPNTLKATYPGCFYKSERYEHGDVVSTPEPCLNCTCQKGVLVCYLRVCPTTGTPAPGCFTAREAGECCPNVFCSEITLDTTTSLEEQATRYNGNLTTGVPTRAPEAAVREPVADDEAANSVEAGDHTARDSVMLVSSTPLPYEVHHSFDLQDLNTISGACLDEASLYAEGSAMLSSNFCNYCYCIRGIKRCVQPKCHLAVADCQPQFTSQYDCCPSSYACSCLKKGQLYKVGEAVPGTTDCEACYCSPRGPTCHRIECPPVALDCDPVIPKGHCCPTEYICNKTQLYKDREYDKPAGFNKDLYHPQALPDDYQDNQPLARKSDDNFDYNSVPQPAYKPPTTQETFTQPESSGTIAAATLTEKNKTADASKDPQESAAKDSNVLASLISGTMASESNISARVGNETRDEATTTTAENTSLLPSTALLPEKGEKYAMQMPSFATTHAPTPHKNRVIYIPELIHTPDGGKLMTELKIEMKPTPEPSSPSHPFHQEKIEDFFAREPLHDTAVQGKQNVQPKPQEDLTKGLPPVPLEGLQFSELIDRLFFTGSEDDKNGKDVPDDILEPAYGQAHLYNASAQGTSVIEARYPLDENDKLQPVYGSPPVFHKPTADLLPGEAESLKPRYGKPPSFEDESPKDLLSRVHVQTTTPEVHYEPAASLDVDTSSHNVNASTEQKLSNHTLPTSVGQRFEPAEVFRNVTRIGSKGPHRFLPSLKPGFIPDDEHGRTSSSESQDLPDKTRTGTSESHPAMTPNRTMFEDEMFLGDNPHIIHDESAENKSTATTTASDPSTSSRFYEVTPGMHAERDSWETGLYNFSTPTAHSFDSVTTAIRELNEVVPSVTEGGPQSDEASTTTSMINVRLGNTLNVSVDGNQSMYRNVEEGGIIVSMYPEHRMDGNISEMQEPPHAFSDPSDQVASRAISSRNPVKDVQRAEEKVKALARPTEVISDVAKPHKADEPEVITAPNIDFSQAGTMNVRVSPGNAFKVFSTVVLDAASKIRHGTATTEPPVDTAPWAPLGSTTTDSGELVSLMSNPSGLSDIIQPQASSTIQMHNFPSSMAPVTTDGPTKPAVVHSSFRIVPFLAEDAIFKPATPAHAFHNETAGRPKITVNSNPREPVRDNCFVAGRMFINGELIKKADPCELCRCYYGRELCQQKNCPLPPSPACISESVPGFCCPKYTCRPQDVYLPPPDVDTAPPDHVTLNGPTTHPTQFSPVDVDASAEHAKQPTPGNFRPVLGTTTPPAPSFSVKNSPVLKPFFLQRTTVQTMQGGFAPTAATEREPIDDPATTTAETTPSPTTTSTSGPQQLWNVFQFVLIAAMAVRVP</sequence>
<dbReference type="Gene3D" id="2.10.70.10">
    <property type="entry name" value="Complement Module, domain 1"/>
    <property type="match status" value="1"/>
</dbReference>
<organism>
    <name type="scientific">Ixodes scapularis</name>
    <name type="common">Black-legged tick</name>
    <name type="synonym">Deer tick</name>
    <dbReference type="NCBI Taxonomy" id="6945"/>
    <lineage>
        <taxon>Eukaryota</taxon>
        <taxon>Metazoa</taxon>
        <taxon>Ecdysozoa</taxon>
        <taxon>Arthropoda</taxon>
        <taxon>Chelicerata</taxon>
        <taxon>Arachnida</taxon>
        <taxon>Acari</taxon>
        <taxon>Parasitiformes</taxon>
        <taxon>Ixodida</taxon>
        <taxon>Ixodoidea</taxon>
        <taxon>Ixodidae</taxon>
        <taxon>Ixodinae</taxon>
        <taxon>Ixodes</taxon>
    </lineage>
</organism>
<feature type="compositionally biased region" description="Polar residues" evidence="4">
    <location>
        <begin position="691"/>
        <end position="714"/>
    </location>
</feature>
<dbReference type="EMBL" id="ABJB011110879">
    <property type="status" value="NOT_ANNOTATED_CDS"/>
    <property type="molecule type" value="Genomic_DNA"/>
</dbReference>
<dbReference type="OrthoDB" id="10072086at2759"/>
<feature type="compositionally biased region" description="Low complexity" evidence="4">
    <location>
        <begin position="808"/>
        <end position="821"/>
    </location>
</feature>
<reference evidence="6 8" key="1">
    <citation type="submission" date="2008-03" db="EMBL/GenBank/DDBJ databases">
        <title>Annotation of Ixodes scapularis.</title>
        <authorList>
            <consortium name="Ixodes scapularis Genome Project Consortium"/>
            <person name="Caler E."/>
            <person name="Hannick L.I."/>
            <person name="Bidwell S."/>
            <person name="Joardar V."/>
            <person name="Thiagarajan M."/>
            <person name="Amedeo P."/>
            <person name="Galinsky K.J."/>
            <person name="Schobel S."/>
            <person name="Inman J."/>
            <person name="Hostetler J."/>
            <person name="Miller J."/>
            <person name="Hammond M."/>
            <person name="Megy K."/>
            <person name="Lawson D."/>
            <person name="Kodira C."/>
            <person name="Sutton G."/>
            <person name="Meyer J."/>
            <person name="Hill C.A."/>
            <person name="Birren B."/>
            <person name="Nene V."/>
            <person name="Collins F."/>
            <person name="Alarcon-Chaidez F."/>
            <person name="Wikel S."/>
            <person name="Strausberg R."/>
        </authorList>
    </citation>
    <scope>NUCLEOTIDE SEQUENCE [LARGE SCALE GENOMIC DNA]</scope>
    <source>
        <strain evidence="8">Wikel</strain>
        <strain evidence="6">Wikel colony</strain>
    </source>
</reference>
<accession>B7P4B8</accession>
<feature type="region of interest" description="Disordered" evidence="4">
    <location>
        <begin position="1"/>
        <end position="30"/>
    </location>
</feature>
<feature type="region of interest" description="Disordered" evidence="4">
    <location>
        <begin position="426"/>
        <end position="445"/>
    </location>
</feature>
<dbReference type="EMBL" id="ABJB011134388">
    <property type="status" value="NOT_ANNOTATED_CDS"/>
    <property type="molecule type" value="Genomic_DNA"/>
</dbReference>
<dbReference type="InterPro" id="IPR052424">
    <property type="entry name" value="Kielin_Chordin-BMP_Reg"/>
</dbReference>
<dbReference type="EMBL" id="ABJB010457511">
    <property type="status" value="NOT_ANNOTATED_CDS"/>
    <property type="molecule type" value="Genomic_DNA"/>
</dbReference>
<evidence type="ECO:0000313" key="6">
    <source>
        <dbReference type="EMBL" id="EEC01440.1"/>
    </source>
</evidence>
<dbReference type="PANTHER" id="PTHR46698:SF3">
    <property type="entry name" value="TENECTIN ISOFORM 1-RELATED"/>
    <property type="match status" value="1"/>
</dbReference>
<keyword evidence="3" id="KW-0732">Signal</keyword>
<feature type="domain" description="VWFC" evidence="5">
    <location>
        <begin position="41"/>
        <end position="105"/>
    </location>
</feature>
<evidence type="ECO:0000256" key="1">
    <source>
        <dbReference type="ARBA" id="ARBA00004613"/>
    </source>
</evidence>
<dbReference type="VEuPathDB" id="VectorBase:ISCW000347"/>
<dbReference type="EMBL" id="ABJB010818705">
    <property type="status" value="NOT_ANNOTATED_CDS"/>
    <property type="molecule type" value="Genomic_DNA"/>
</dbReference>
<proteinExistence type="predicted"/>
<feature type="region of interest" description="Disordered" evidence="4">
    <location>
        <begin position="801"/>
        <end position="822"/>
    </location>
</feature>
<dbReference type="GO" id="GO:0005576">
    <property type="term" value="C:extracellular region"/>
    <property type="evidence" value="ECO:0000318"/>
    <property type="project" value="GO_Central"/>
</dbReference>
<feature type="region of interest" description="Disordered" evidence="4">
    <location>
        <begin position="732"/>
        <end position="781"/>
    </location>
</feature>
<dbReference type="EMBL" id="ABJB010814959">
    <property type="status" value="NOT_ANNOTATED_CDS"/>
    <property type="molecule type" value="Genomic_DNA"/>
</dbReference>
<reference evidence="7" key="2">
    <citation type="submission" date="2020-05" db="UniProtKB">
        <authorList>
            <consortium name="EnsemblMetazoa"/>
        </authorList>
    </citation>
    <scope>IDENTIFICATION</scope>
    <source>
        <strain evidence="7">wikel</strain>
    </source>
</reference>
<dbReference type="EMBL" id="DS634813">
    <property type="protein sequence ID" value="EEC01440.1"/>
    <property type="molecule type" value="Genomic_DNA"/>
</dbReference>
<dbReference type="HOGENOM" id="CLU_2612836_0_0_1"/>
<dbReference type="PaxDb" id="6945-B7P4B8"/>
<dbReference type="EnsemblMetazoa" id="ISCW000347-RA">
    <property type="protein sequence ID" value="ISCW000347-PA"/>
    <property type="gene ID" value="ISCW000347"/>
</dbReference>
<evidence type="ECO:0000256" key="4">
    <source>
        <dbReference type="SAM" id="MobiDB-lite"/>
    </source>
</evidence>
<dbReference type="InterPro" id="IPR001007">
    <property type="entry name" value="VWF_dom"/>
</dbReference>
<dbReference type="STRING" id="6945.B7P4B8"/>
<feature type="compositionally biased region" description="Low complexity" evidence="4">
    <location>
        <begin position="1314"/>
        <end position="1331"/>
    </location>
</feature>
<evidence type="ECO:0000313" key="7">
    <source>
        <dbReference type="EnsemblMetazoa" id="ISCW000347-PA"/>
    </source>
</evidence>
<dbReference type="PROSITE" id="PS50184">
    <property type="entry name" value="VWFC_2"/>
    <property type="match status" value="2"/>
</dbReference>
<dbReference type="VEuPathDB" id="VectorBase:ISCI000347"/>
<evidence type="ECO:0000259" key="5">
    <source>
        <dbReference type="PROSITE" id="PS50184"/>
    </source>
</evidence>
<evidence type="ECO:0000256" key="3">
    <source>
        <dbReference type="ARBA" id="ARBA00022729"/>
    </source>
</evidence>
<dbReference type="SMART" id="SM00214">
    <property type="entry name" value="VWC"/>
    <property type="match status" value="3"/>
</dbReference>
<feature type="region of interest" description="Disordered" evidence="4">
    <location>
        <begin position="392"/>
        <end position="411"/>
    </location>
</feature>
<gene>
    <name evidence="6" type="ORF">IscW_ISCW000347</name>
</gene>
<feature type="compositionally biased region" description="Low complexity" evidence="4">
    <location>
        <begin position="369"/>
        <end position="380"/>
    </location>
</feature>
<feature type="compositionally biased region" description="Basic and acidic residues" evidence="4">
    <location>
        <begin position="392"/>
        <end position="408"/>
    </location>
</feature>
<feature type="region of interest" description="Disordered" evidence="4">
    <location>
        <begin position="329"/>
        <end position="381"/>
    </location>
</feature>
<feature type="region of interest" description="Disordered" evidence="4">
    <location>
        <begin position="1302"/>
        <end position="1333"/>
    </location>
</feature>
<protein>
    <recommendedName>
        <fullName evidence="5">VWFC domain-containing protein</fullName>
    </recommendedName>
</protein>
<name>B7P4B8_IXOSC</name>
<dbReference type="VEuPathDB" id="VectorBase:ISCP_024187"/>
<dbReference type="InParanoid" id="B7P4B8"/>
<dbReference type="SUPFAM" id="SSF57603">
    <property type="entry name" value="FnI-like domain"/>
    <property type="match status" value="4"/>
</dbReference>
<feature type="domain" description="VWFC" evidence="5">
    <location>
        <begin position="1148"/>
        <end position="1210"/>
    </location>
</feature>
<dbReference type="PANTHER" id="PTHR46698">
    <property type="entry name" value="CROSSVEINLESS 2"/>
    <property type="match status" value="1"/>
</dbReference>
<keyword evidence="8" id="KW-1185">Reference proteome</keyword>